<dbReference type="EMBL" id="MN739602">
    <property type="protein sequence ID" value="QHT15203.1"/>
    <property type="molecule type" value="Genomic_DNA"/>
</dbReference>
<accession>A0A6C0DFE7</accession>
<proteinExistence type="predicted"/>
<feature type="region of interest" description="Disordered" evidence="1">
    <location>
        <begin position="33"/>
        <end position="79"/>
    </location>
</feature>
<protein>
    <submittedName>
        <fullName evidence="2">Uncharacterized protein</fullName>
    </submittedName>
</protein>
<sequence length="243" mass="28661">MSTKQQVKQVNKVFKPVLKELKTTFKIRVQTEKENTKEMKLRAKEERERAKEQRAREKENARNAKAQQLEREKRQRIHDKQTKRFESFNRMVQVGIALHKTHLDGFTTAQFVEKYKQMYGNINAWSGVVNPEDYDGDASIRSLIYEMSPSSAQHWFKYGMKKNSYQVAPWSFVNKKLADLNHEYEWMVTTAGTGRAKSKGTWKFVFHLSRDNWDNELFGPLPEDDTLLKAINQRKIGKQNQKN</sequence>
<dbReference type="AlphaFoldDB" id="A0A6C0DFE7"/>
<evidence type="ECO:0000256" key="1">
    <source>
        <dbReference type="SAM" id="MobiDB-lite"/>
    </source>
</evidence>
<organism evidence="2">
    <name type="scientific">viral metagenome</name>
    <dbReference type="NCBI Taxonomy" id="1070528"/>
    <lineage>
        <taxon>unclassified sequences</taxon>
        <taxon>metagenomes</taxon>
        <taxon>organismal metagenomes</taxon>
    </lineage>
</organism>
<reference evidence="2" key="1">
    <citation type="journal article" date="2020" name="Nature">
        <title>Giant virus diversity and host interactions through global metagenomics.</title>
        <authorList>
            <person name="Schulz F."/>
            <person name="Roux S."/>
            <person name="Paez-Espino D."/>
            <person name="Jungbluth S."/>
            <person name="Walsh D.A."/>
            <person name="Denef V.J."/>
            <person name="McMahon K.D."/>
            <person name="Konstantinidis K.T."/>
            <person name="Eloe-Fadrosh E.A."/>
            <person name="Kyrpides N.C."/>
            <person name="Woyke T."/>
        </authorList>
    </citation>
    <scope>NUCLEOTIDE SEQUENCE</scope>
    <source>
        <strain evidence="2">GVMAG-M-3300023174-144</strain>
    </source>
</reference>
<name>A0A6C0DFE7_9ZZZZ</name>
<evidence type="ECO:0000313" key="2">
    <source>
        <dbReference type="EMBL" id="QHT15203.1"/>
    </source>
</evidence>